<sequence>MDVDDNIFFTSAGNDNPVERPAGEVPLETLAEGSNRRRRTTKSRTQDQQTNQNLSRIITQAADEKPHHREKVLRSLQTFTRAM</sequence>
<organism evidence="2">
    <name type="scientific">Puccinia triticina (isolate 1-1 / race 1 (BBBD))</name>
    <name type="common">Brown leaf rust fungus</name>
    <dbReference type="NCBI Taxonomy" id="630390"/>
    <lineage>
        <taxon>Eukaryota</taxon>
        <taxon>Fungi</taxon>
        <taxon>Dikarya</taxon>
        <taxon>Basidiomycota</taxon>
        <taxon>Pucciniomycotina</taxon>
        <taxon>Pucciniomycetes</taxon>
        <taxon>Pucciniales</taxon>
        <taxon>Pucciniaceae</taxon>
        <taxon>Puccinia</taxon>
    </lineage>
</organism>
<keyword evidence="4" id="KW-1185">Reference proteome</keyword>
<evidence type="ECO:0000256" key="1">
    <source>
        <dbReference type="SAM" id="MobiDB-lite"/>
    </source>
</evidence>
<reference evidence="3" key="4">
    <citation type="submission" date="2025-05" db="UniProtKB">
        <authorList>
            <consortium name="EnsemblFungi"/>
        </authorList>
    </citation>
    <scope>IDENTIFICATION</scope>
    <source>
        <strain evidence="3">isolate 1-1 / race 1 (BBBD)</strain>
    </source>
</reference>
<evidence type="ECO:0000313" key="4">
    <source>
        <dbReference type="Proteomes" id="UP000005240"/>
    </source>
</evidence>
<evidence type="ECO:0000313" key="3">
    <source>
        <dbReference type="EnsemblFungi" id="PTTG_06566-t43_1-p1"/>
    </source>
</evidence>
<feature type="non-terminal residue" evidence="2">
    <location>
        <position position="83"/>
    </location>
</feature>
<gene>
    <name evidence="2" type="ORF">PTTG_06566</name>
</gene>
<reference evidence="3 4" key="3">
    <citation type="journal article" date="2017" name="G3 (Bethesda)">
        <title>Comparative analysis highlights variable genome content of wheat rusts and divergence of the mating loci.</title>
        <authorList>
            <person name="Cuomo C.A."/>
            <person name="Bakkeren G."/>
            <person name="Khalil H.B."/>
            <person name="Panwar V."/>
            <person name="Joly D."/>
            <person name="Linning R."/>
            <person name="Sakthikumar S."/>
            <person name="Song X."/>
            <person name="Adiconis X."/>
            <person name="Fan L."/>
            <person name="Goldberg J.M."/>
            <person name="Levin J.Z."/>
            <person name="Young S."/>
            <person name="Zeng Q."/>
            <person name="Anikster Y."/>
            <person name="Bruce M."/>
            <person name="Wang M."/>
            <person name="Yin C."/>
            <person name="McCallum B."/>
            <person name="Szabo L.J."/>
            <person name="Hulbert S."/>
            <person name="Chen X."/>
            <person name="Fellers J.P."/>
        </authorList>
    </citation>
    <scope>NUCLEOTIDE SEQUENCE</scope>
    <source>
        <strain evidence="4">Isolate 1-1 / race 1 (BBBD)</strain>
        <strain evidence="3">isolate 1-1 / race 1 (BBBD)</strain>
    </source>
</reference>
<feature type="region of interest" description="Disordered" evidence="1">
    <location>
        <begin position="1"/>
        <end position="52"/>
    </location>
</feature>
<dbReference type="Proteomes" id="UP000005240">
    <property type="component" value="Unassembled WGS sequence"/>
</dbReference>
<protein>
    <submittedName>
        <fullName evidence="2 3">Uncharacterized protein</fullName>
    </submittedName>
</protein>
<dbReference type="OrthoDB" id="10483293at2759"/>
<accession>A0A180GKE2</accession>
<dbReference type="AlphaFoldDB" id="A0A180GKE2"/>
<reference evidence="2" key="1">
    <citation type="submission" date="2009-11" db="EMBL/GenBank/DDBJ databases">
        <authorList>
            <consortium name="The Broad Institute Genome Sequencing Platform"/>
            <person name="Ward D."/>
            <person name="Feldgarden M."/>
            <person name="Earl A."/>
            <person name="Young S.K."/>
            <person name="Zeng Q."/>
            <person name="Koehrsen M."/>
            <person name="Alvarado L."/>
            <person name="Berlin A."/>
            <person name="Bochicchio J."/>
            <person name="Borenstein D."/>
            <person name="Chapman S.B."/>
            <person name="Chen Z."/>
            <person name="Engels R."/>
            <person name="Freedman E."/>
            <person name="Gellesch M."/>
            <person name="Goldberg J."/>
            <person name="Griggs A."/>
            <person name="Gujja S."/>
            <person name="Heilman E."/>
            <person name="Heiman D."/>
            <person name="Hepburn T."/>
            <person name="Howarth C."/>
            <person name="Jen D."/>
            <person name="Larson L."/>
            <person name="Lewis B."/>
            <person name="Mehta T."/>
            <person name="Park D."/>
            <person name="Pearson M."/>
            <person name="Roberts A."/>
            <person name="Saif S."/>
            <person name="Shea T."/>
            <person name="Shenoy N."/>
            <person name="Sisk P."/>
            <person name="Stolte C."/>
            <person name="Sykes S."/>
            <person name="Thomson T."/>
            <person name="Walk T."/>
            <person name="White J."/>
            <person name="Yandava C."/>
            <person name="Izard J."/>
            <person name="Baranova O.V."/>
            <person name="Blanton J.M."/>
            <person name="Tanner A.C."/>
            <person name="Dewhirst F.E."/>
            <person name="Haas B."/>
            <person name="Nusbaum C."/>
            <person name="Birren B."/>
        </authorList>
    </citation>
    <scope>NUCLEOTIDE SEQUENCE [LARGE SCALE GENOMIC DNA]</scope>
    <source>
        <strain evidence="2">1-1 BBBD Race 1</strain>
    </source>
</reference>
<name>A0A180GKE2_PUCT1</name>
<reference evidence="2" key="2">
    <citation type="submission" date="2016-05" db="EMBL/GenBank/DDBJ databases">
        <title>Comparative analysis highlights variable genome content of wheat rusts and divergence of the mating loci.</title>
        <authorList>
            <person name="Cuomo C.A."/>
            <person name="Bakkeren G."/>
            <person name="Szabo L."/>
            <person name="Khalil H."/>
            <person name="Joly D."/>
            <person name="Goldberg J."/>
            <person name="Young S."/>
            <person name="Zeng Q."/>
            <person name="Fellers J."/>
        </authorList>
    </citation>
    <scope>NUCLEOTIDE SEQUENCE [LARGE SCALE GENOMIC DNA]</scope>
    <source>
        <strain evidence="2">1-1 BBBD Race 1</strain>
    </source>
</reference>
<dbReference type="EMBL" id="ADAS02000052">
    <property type="protein sequence ID" value="OAV93256.1"/>
    <property type="molecule type" value="Genomic_DNA"/>
</dbReference>
<proteinExistence type="predicted"/>
<dbReference type="VEuPathDB" id="FungiDB:PTTG_06566"/>
<dbReference type="EnsemblFungi" id="PTTG_06566-t43_1">
    <property type="protein sequence ID" value="PTTG_06566-t43_1-p1"/>
    <property type="gene ID" value="PTTG_06566"/>
</dbReference>
<evidence type="ECO:0000313" key="2">
    <source>
        <dbReference type="EMBL" id="OAV93256.1"/>
    </source>
</evidence>